<comment type="caution">
    <text evidence="2">The sequence shown here is derived from an EMBL/GenBank/DDBJ whole genome shotgun (WGS) entry which is preliminary data.</text>
</comment>
<evidence type="ECO:0000313" key="2">
    <source>
        <dbReference type="EMBL" id="OLY79825.1"/>
    </source>
</evidence>
<keyword evidence="1" id="KW-1133">Transmembrane helix</keyword>
<keyword evidence="1" id="KW-0472">Membrane</keyword>
<name>A0A1R0GSI1_9FUNG</name>
<dbReference type="EMBL" id="LSSL01004062">
    <property type="protein sequence ID" value="OLY79825.1"/>
    <property type="molecule type" value="Genomic_DNA"/>
</dbReference>
<evidence type="ECO:0000313" key="3">
    <source>
        <dbReference type="EMBL" id="OLY81269.1"/>
    </source>
</evidence>
<gene>
    <name evidence="3" type="ORF">AYI68_g4632</name>
    <name evidence="2" type="ORF">AYI68_g6096</name>
</gene>
<feature type="transmembrane region" description="Helical" evidence="1">
    <location>
        <begin position="79"/>
        <end position="97"/>
    </location>
</feature>
<organism evidence="2 4">
    <name type="scientific">Smittium mucronatum</name>
    <dbReference type="NCBI Taxonomy" id="133383"/>
    <lineage>
        <taxon>Eukaryota</taxon>
        <taxon>Fungi</taxon>
        <taxon>Fungi incertae sedis</taxon>
        <taxon>Zoopagomycota</taxon>
        <taxon>Kickxellomycotina</taxon>
        <taxon>Harpellomycetes</taxon>
        <taxon>Harpellales</taxon>
        <taxon>Legeriomycetaceae</taxon>
        <taxon>Smittium</taxon>
    </lineage>
</organism>
<dbReference type="OrthoDB" id="5547787at2759"/>
<keyword evidence="1" id="KW-0812">Transmembrane</keyword>
<reference evidence="2" key="2">
    <citation type="submission" date="2017-01" db="EMBL/GenBank/DDBJ databases">
        <authorList>
            <person name="Mah S.A."/>
            <person name="Swanson W.J."/>
            <person name="Moy G.W."/>
            <person name="Vacquier V.D."/>
        </authorList>
    </citation>
    <scope>NUCLEOTIDE SEQUENCE</scope>
    <source>
        <strain evidence="2">ALG-7-W6</strain>
    </source>
</reference>
<keyword evidence="4" id="KW-1185">Reference proteome</keyword>
<evidence type="ECO:0000256" key="1">
    <source>
        <dbReference type="SAM" id="Phobius"/>
    </source>
</evidence>
<dbReference type="AlphaFoldDB" id="A0A1R0GSI1"/>
<feature type="transmembrane region" description="Helical" evidence="1">
    <location>
        <begin position="53"/>
        <end position="73"/>
    </location>
</feature>
<accession>A0A1R0GSI1</accession>
<dbReference type="Proteomes" id="UP000187455">
    <property type="component" value="Unassembled WGS sequence"/>
</dbReference>
<protein>
    <submittedName>
        <fullName evidence="2">Uncharacterized protein</fullName>
    </submittedName>
</protein>
<sequence length="157" mass="17383">MAKFLRKSHKDARYNFEMAVGDVPGDDSPDFSTFSEAIEDFGRKFEEAKPKPLTFLGISAGIFTSVSVVSLLIGREKATLGTVSVFGIGIASATYYLRSIGIDSVPKFSKYASSKIQSLMGGSIEERAQINEHSESDMADLNDWNKEFEHEQFKEHA</sequence>
<proteinExistence type="predicted"/>
<reference evidence="2 4" key="1">
    <citation type="journal article" date="2016" name="Mol. Biol. Evol.">
        <title>Genome-Wide Survey of Gut Fungi (Harpellales) Reveals the First Horizontally Transferred Ubiquitin Gene from a Mosquito Host.</title>
        <authorList>
            <person name="Wang Y."/>
            <person name="White M.M."/>
            <person name="Kvist S."/>
            <person name="Moncalvo J.M."/>
        </authorList>
    </citation>
    <scope>NUCLEOTIDE SEQUENCE [LARGE SCALE GENOMIC DNA]</scope>
    <source>
        <strain evidence="2 4">ALG-7-W6</strain>
    </source>
</reference>
<dbReference type="EMBL" id="LSSL01002622">
    <property type="protein sequence ID" value="OLY81269.1"/>
    <property type="molecule type" value="Genomic_DNA"/>
</dbReference>
<evidence type="ECO:0000313" key="4">
    <source>
        <dbReference type="Proteomes" id="UP000187455"/>
    </source>
</evidence>